<comment type="caution">
    <text evidence="2">The sequence shown here is derived from an EMBL/GenBank/DDBJ whole genome shotgun (WGS) entry which is preliminary data.</text>
</comment>
<evidence type="ECO:0000313" key="2">
    <source>
        <dbReference type="EMBL" id="TNN40105.1"/>
    </source>
</evidence>
<sequence length="94" mass="10655">MAACRPELRLEQEKNEEQQKKKRLARTAHSGQVGCFPALWTSSYLKSLSLEVIFSSRLEMWYEALAMSVPVRETAAEFGLFEWGSRSLSAEGRG</sequence>
<name>A0A4Z2FGS7_9TELE</name>
<gene>
    <name evidence="2" type="ORF">EYF80_049731</name>
</gene>
<protein>
    <submittedName>
        <fullName evidence="2">Uncharacterized protein</fullName>
    </submittedName>
</protein>
<evidence type="ECO:0000256" key="1">
    <source>
        <dbReference type="SAM" id="MobiDB-lite"/>
    </source>
</evidence>
<feature type="region of interest" description="Disordered" evidence="1">
    <location>
        <begin position="1"/>
        <end position="24"/>
    </location>
</feature>
<dbReference type="EMBL" id="SRLO01001218">
    <property type="protein sequence ID" value="TNN40105.1"/>
    <property type="molecule type" value="Genomic_DNA"/>
</dbReference>
<reference evidence="2 3" key="1">
    <citation type="submission" date="2019-03" db="EMBL/GenBank/DDBJ databases">
        <title>First draft genome of Liparis tanakae, snailfish: a comprehensive survey of snailfish specific genes.</title>
        <authorList>
            <person name="Kim W."/>
            <person name="Song I."/>
            <person name="Jeong J.-H."/>
            <person name="Kim D."/>
            <person name="Kim S."/>
            <person name="Ryu S."/>
            <person name="Song J.Y."/>
            <person name="Lee S.K."/>
        </authorList>
    </citation>
    <scope>NUCLEOTIDE SEQUENCE [LARGE SCALE GENOMIC DNA]</scope>
    <source>
        <tissue evidence="2">Muscle</tissue>
    </source>
</reference>
<feature type="compositionally biased region" description="Basic and acidic residues" evidence="1">
    <location>
        <begin position="1"/>
        <end position="19"/>
    </location>
</feature>
<accession>A0A4Z2FGS7</accession>
<evidence type="ECO:0000313" key="3">
    <source>
        <dbReference type="Proteomes" id="UP000314294"/>
    </source>
</evidence>
<keyword evidence="3" id="KW-1185">Reference proteome</keyword>
<dbReference type="Proteomes" id="UP000314294">
    <property type="component" value="Unassembled WGS sequence"/>
</dbReference>
<organism evidence="2 3">
    <name type="scientific">Liparis tanakae</name>
    <name type="common">Tanaka's snailfish</name>
    <dbReference type="NCBI Taxonomy" id="230148"/>
    <lineage>
        <taxon>Eukaryota</taxon>
        <taxon>Metazoa</taxon>
        <taxon>Chordata</taxon>
        <taxon>Craniata</taxon>
        <taxon>Vertebrata</taxon>
        <taxon>Euteleostomi</taxon>
        <taxon>Actinopterygii</taxon>
        <taxon>Neopterygii</taxon>
        <taxon>Teleostei</taxon>
        <taxon>Neoteleostei</taxon>
        <taxon>Acanthomorphata</taxon>
        <taxon>Eupercaria</taxon>
        <taxon>Perciformes</taxon>
        <taxon>Cottioidei</taxon>
        <taxon>Cottales</taxon>
        <taxon>Liparidae</taxon>
        <taxon>Liparis</taxon>
    </lineage>
</organism>
<dbReference type="AlphaFoldDB" id="A0A4Z2FGS7"/>
<proteinExistence type="predicted"/>